<dbReference type="AlphaFoldDB" id="A0A0J1BBV6"/>
<comment type="caution">
    <text evidence="1">The sequence shown here is derived from an EMBL/GenBank/DDBJ whole genome shotgun (WGS) entry which is preliminary data.</text>
</comment>
<keyword evidence="2" id="KW-1185">Reference proteome</keyword>
<accession>A0A0J1BBV6</accession>
<protein>
    <submittedName>
        <fullName evidence="1">Uncharacterized protein</fullName>
    </submittedName>
</protein>
<dbReference type="Proteomes" id="UP000036367">
    <property type="component" value="Unassembled WGS sequence"/>
</dbReference>
<dbReference type="PATRIC" id="fig|595434.4.peg.3782"/>
<name>A0A0J1BBV6_RHOIS</name>
<dbReference type="EMBL" id="LECT01000030">
    <property type="protein sequence ID" value="KLU04023.1"/>
    <property type="molecule type" value="Genomic_DNA"/>
</dbReference>
<proteinExistence type="predicted"/>
<dbReference type="STRING" id="595434.RISK_003992"/>
<evidence type="ECO:0000313" key="2">
    <source>
        <dbReference type="Proteomes" id="UP000036367"/>
    </source>
</evidence>
<sequence>MPERKKRASFASCKTGVALLPIQIVTRCEQSLSAIGIQVHQCTLIA</sequence>
<gene>
    <name evidence="1" type="ORF">RISK_003992</name>
</gene>
<reference evidence="1" key="1">
    <citation type="submission" date="2015-05" db="EMBL/GenBank/DDBJ databases">
        <title>Permanent draft genome of Rhodopirellula islandicus K833.</title>
        <authorList>
            <person name="Kizina J."/>
            <person name="Richter M."/>
            <person name="Glockner F.O."/>
            <person name="Harder J."/>
        </authorList>
    </citation>
    <scope>NUCLEOTIDE SEQUENCE [LARGE SCALE GENOMIC DNA]</scope>
    <source>
        <strain evidence="1">K833</strain>
    </source>
</reference>
<organism evidence="1 2">
    <name type="scientific">Rhodopirellula islandica</name>
    <dbReference type="NCBI Taxonomy" id="595434"/>
    <lineage>
        <taxon>Bacteria</taxon>
        <taxon>Pseudomonadati</taxon>
        <taxon>Planctomycetota</taxon>
        <taxon>Planctomycetia</taxon>
        <taxon>Pirellulales</taxon>
        <taxon>Pirellulaceae</taxon>
        <taxon>Rhodopirellula</taxon>
    </lineage>
</organism>
<evidence type="ECO:0000313" key="1">
    <source>
        <dbReference type="EMBL" id="KLU04023.1"/>
    </source>
</evidence>